<accession>A0A2M9D4Z5</accession>
<organism evidence="8 9">
    <name type="scientific">Brevirhabdus pacifica</name>
    <dbReference type="NCBI Taxonomy" id="1267768"/>
    <lineage>
        <taxon>Bacteria</taxon>
        <taxon>Pseudomonadati</taxon>
        <taxon>Pseudomonadota</taxon>
        <taxon>Alphaproteobacteria</taxon>
        <taxon>Rhodobacterales</taxon>
        <taxon>Paracoccaceae</taxon>
        <taxon>Brevirhabdus</taxon>
    </lineage>
</organism>
<feature type="transmembrane region" description="Helical" evidence="7">
    <location>
        <begin position="71"/>
        <end position="100"/>
    </location>
</feature>
<keyword evidence="5 7" id="KW-1133">Transmembrane helix</keyword>
<proteinExistence type="inferred from homology"/>
<dbReference type="Pfam" id="PF00528">
    <property type="entry name" value="BPD_transp_1"/>
    <property type="match status" value="1"/>
</dbReference>
<dbReference type="InterPro" id="IPR000515">
    <property type="entry name" value="MetI-like"/>
</dbReference>
<keyword evidence="3" id="KW-1003">Cell membrane</keyword>
<reference evidence="8 9" key="1">
    <citation type="submission" date="2017-01" db="EMBL/GenBank/DDBJ databases">
        <title>Genomic analysis of Xuhuaishuia manganoxidans DY6-4.</title>
        <authorList>
            <person name="Wang X."/>
        </authorList>
    </citation>
    <scope>NUCLEOTIDE SEQUENCE [LARGE SCALE GENOMIC DNA]</scope>
    <source>
        <strain evidence="8 9">DY6-4</strain>
    </source>
</reference>
<comment type="similarity">
    <text evidence="7">Belongs to the binding-protein-dependent transport system permease family.</text>
</comment>
<evidence type="ECO:0000256" key="6">
    <source>
        <dbReference type="ARBA" id="ARBA00023136"/>
    </source>
</evidence>
<dbReference type="AlphaFoldDB" id="A0A1U7DJY8"/>
<feature type="transmembrane region" description="Helical" evidence="7">
    <location>
        <begin position="27"/>
        <end position="51"/>
    </location>
</feature>
<evidence type="ECO:0000256" key="1">
    <source>
        <dbReference type="ARBA" id="ARBA00004651"/>
    </source>
</evidence>
<evidence type="ECO:0000313" key="8">
    <source>
        <dbReference type="EMBL" id="APX90327.1"/>
    </source>
</evidence>
<dbReference type="PROSITE" id="PS50928">
    <property type="entry name" value="ABC_TM1"/>
    <property type="match status" value="1"/>
</dbReference>
<keyword evidence="9" id="KW-1185">Reference proteome</keyword>
<comment type="subcellular location">
    <subcellularLocation>
        <location evidence="1 7">Cell membrane</location>
        <topology evidence="1 7">Multi-pass membrane protein</topology>
    </subcellularLocation>
</comment>
<dbReference type="Gene3D" id="1.10.3720.10">
    <property type="entry name" value="MetI-like"/>
    <property type="match status" value="1"/>
</dbReference>
<dbReference type="GO" id="GO:0005886">
    <property type="term" value="C:plasma membrane"/>
    <property type="evidence" value="ECO:0007669"/>
    <property type="project" value="UniProtKB-SubCell"/>
</dbReference>
<evidence type="ECO:0000256" key="4">
    <source>
        <dbReference type="ARBA" id="ARBA00022692"/>
    </source>
</evidence>
<keyword evidence="6 7" id="KW-0472">Membrane</keyword>
<dbReference type="PANTHER" id="PTHR30151">
    <property type="entry name" value="ALKANE SULFONATE ABC TRANSPORTER-RELATED, MEMBRANE SUBUNIT"/>
    <property type="match status" value="1"/>
</dbReference>
<evidence type="ECO:0000313" key="9">
    <source>
        <dbReference type="Proteomes" id="UP000187266"/>
    </source>
</evidence>
<name>A0A1U7DJY8_9RHOB</name>
<feature type="transmembrane region" description="Helical" evidence="7">
    <location>
        <begin position="188"/>
        <end position="216"/>
    </location>
</feature>
<keyword evidence="2 7" id="KW-0813">Transport</keyword>
<dbReference type="GO" id="GO:0055085">
    <property type="term" value="P:transmembrane transport"/>
    <property type="evidence" value="ECO:0007669"/>
    <property type="project" value="InterPro"/>
</dbReference>
<dbReference type="PANTHER" id="PTHR30151:SF20">
    <property type="entry name" value="ABC TRANSPORTER PERMEASE PROTEIN HI_0355-RELATED"/>
    <property type="match status" value="1"/>
</dbReference>
<evidence type="ECO:0000256" key="3">
    <source>
        <dbReference type="ARBA" id="ARBA00022475"/>
    </source>
</evidence>
<gene>
    <name evidence="8" type="ORF">BV394_11805</name>
</gene>
<feature type="transmembrane region" description="Helical" evidence="7">
    <location>
        <begin position="138"/>
        <end position="167"/>
    </location>
</feature>
<feature type="transmembrane region" description="Helical" evidence="7">
    <location>
        <begin position="112"/>
        <end position="132"/>
    </location>
</feature>
<dbReference type="EMBL" id="CP019124">
    <property type="protein sequence ID" value="APX90327.1"/>
    <property type="molecule type" value="Genomic_DNA"/>
</dbReference>
<dbReference type="Proteomes" id="UP000187266">
    <property type="component" value="Chromosome"/>
</dbReference>
<dbReference type="STRING" id="1267768.BV394_11805"/>
<evidence type="ECO:0000256" key="5">
    <source>
        <dbReference type="ARBA" id="ARBA00022989"/>
    </source>
</evidence>
<dbReference type="InterPro" id="IPR035906">
    <property type="entry name" value="MetI-like_sf"/>
</dbReference>
<evidence type="ECO:0000256" key="7">
    <source>
        <dbReference type="RuleBase" id="RU363032"/>
    </source>
</evidence>
<accession>A0A1U7DJY8</accession>
<keyword evidence="4 7" id="KW-0812">Transmembrane</keyword>
<protein>
    <submittedName>
        <fullName evidence="8">Uncharacterized protein</fullName>
    </submittedName>
</protein>
<sequence length="265" mass="28938">MATTGSLLAGHRAFPRNSKRSQKLGQLIFVVGFFLILELLVRSGILNRLIIAEPSRVLLRLWQDLFTQELWTAFLVTFWEVGVALVMSLLVGLVGGGLLYHYSTVRKALQPVLVGFYSAPAILLYPVFMTLLGPNSLMIITMATIMGAVPISVNLAIGFGGIDPILLKLGRSLNLRGPRLMGKILIPAATPVLFAGFRMGLTFALIAVIGLEFLTYSGGLGRLISWRYSIFDSEGVYAAIAIVCCLAMAVNYALGVMERRIVNRF</sequence>
<dbReference type="SUPFAM" id="SSF161098">
    <property type="entry name" value="MetI-like"/>
    <property type="match status" value="1"/>
</dbReference>
<feature type="transmembrane region" description="Helical" evidence="7">
    <location>
        <begin position="236"/>
        <end position="254"/>
    </location>
</feature>
<evidence type="ECO:0000256" key="2">
    <source>
        <dbReference type="ARBA" id="ARBA00022448"/>
    </source>
</evidence>